<keyword evidence="2" id="KW-0489">Methyltransferase</keyword>
<feature type="domain" description="Methyltransferase" evidence="1">
    <location>
        <begin position="32"/>
        <end position="160"/>
    </location>
</feature>
<dbReference type="AlphaFoldDB" id="A0A5K7YR18"/>
<name>A0A5K7YR18_9BACT</name>
<dbReference type="GO" id="GO:0008168">
    <property type="term" value="F:methyltransferase activity"/>
    <property type="evidence" value="ECO:0007669"/>
    <property type="project" value="UniProtKB-KW"/>
</dbReference>
<organism evidence="2 3">
    <name type="scientific">Desulfosarcina alkanivorans</name>
    <dbReference type="NCBI Taxonomy" id="571177"/>
    <lineage>
        <taxon>Bacteria</taxon>
        <taxon>Pseudomonadati</taxon>
        <taxon>Thermodesulfobacteriota</taxon>
        <taxon>Desulfobacteria</taxon>
        <taxon>Desulfobacterales</taxon>
        <taxon>Desulfosarcinaceae</taxon>
        <taxon>Desulfosarcina</taxon>
    </lineage>
</organism>
<dbReference type="CDD" id="cd02440">
    <property type="entry name" value="AdoMet_MTases"/>
    <property type="match status" value="1"/>
</dbReference>
<dbReference type="PANTHER" id="PTHR42912:SF80">
    <property type="entry name" value="METHYLTRANSFERASE DOMAIN-CONTAINING PROTEIN"/>
    <property type="match status" value="1"/>
</dbReference>
<keyword evidence="3" id="KW-1185">Reference proteome</keyword>
<dbReference type="GO" id="GO:0032259">
    <property type="term" value="P:methylation"/>
    <property type="evidence" value="ECO:0007669"/>
    <property type="project" value="UniProtKB-KW"/>
</dbReference>
<evidence type="ECO:0000313" key="2">
    <source>
        <dbReference type="EMBL" id="BBO70765.1"/>
    </source>
</evidence>
<dbReference type="Gene3D" id="3.40.50.150">
    <property type="entry name" value="Vaccinia Virus protein VP39"/>
    <property type="match status" value="1"/>
</dbReference>
<reference evidence="2 3" key="1">
    <citation type="submission" date="2019-11" db="EMBL/GenBank/DDBJ databases">
        <title>Comparative genomics of hydrocarbon-degrading Desulfosarcina strains.</title>
        <authorList>
            <person name="Watanabe M."/>
            <person name="Kojima H."/>
            <person name="Fukui M."/>
        </authorList>
    </citation>
    <scope>NUCLEOTIDE SEQUENCE [LARGE SCALE GENOMIC DNA]</scope>
    <source>
        <strain evidence="2 3">PL12</strain>
    </source>
</reference>
<dbReference type="Pfam" id="PF13847">
    <property type="entry name" value="Methyltransf_31"/>
    <property type="match status" value="1"/>
</dbReference>
<protein>
    <submittedName>
        <fullName evidence="2">SAM-dependent methyltransferase</fullName>
    </submittedName>
</protein>
<dbReference type="InterPro" id="IPR029063">
    <property type="entry name" value="SAM-dependent_MTases_sf"/>
</dbReference>
<keyword evidence="2" id="KW-0808">Transferase</keyword>
<evidence type="ECO:0000313" key="3">
    <source>
        <dbReference type="Proteomes" id="UP000427906"/>
    </source>
</evidence>
<dbReference type="EMBL" id="AP021874">
    <property type="protein sequence ID" value="BBO70765.1"/>
    <property type="molecule type" value="Genomic_DNA"/>
</dbReference>
<dbReference type="Proteomes" id="UP000427906">
    <property type="component" value="Chromosome"/>
</dbReference>
<dbReference type="InterPro" id="IPR025714">
    <property type="entry name" value="Methyltranfer_dom"/>
</dbReference>
<dbReference type="InterPro" id="IPR050508">
    <property type="entry name" value="Methyltransf_Superfamily"/>
</dbReference>
<dbReference type="PANTHER" id="PTHR42912">
    <property type="entry name" value="METHYLTRANSFERASE"/>
    <property type="match status" value="1"/>
</dbReference>
<accession>A0A5K7YR18</accession>
<dbReference type="KEGG" id="dalk:DSCA_46950"/>
<evidence type="ECO:0000259" key="1">
    <source>
        <dbReference type="Pfam" id="PF13847"/>
    </source>
</evidence>
<dbReference type="OrthoDB" id="5405545at2"/>
<dbReference type="RefSeq" id="WP_155318691.1">
    <property type="nucleotide sequence ID" value="NZ_AP021874.1"/>
</dbReference>
<sequence length="198" mass="21417">MTRKPVSAGKSSFDLIDFTVFVNALDLSGPIVLLDMACGAGSYAIEIARQLRESGRVVALDLWEAGIDKLRLRAGSLGLDNIEAAVCDVSRKMPLDDGSVDICLMATVLHDLVEDGTDRETLEEMVRVLKPAGRLAVVEFKKMPGPPGPPEKVRLSAEELNGLLEPFGFVSRNTVALGTATYLSIFQRGQGQQPHLRP</sequence>
<proteinExistence type="predicted"/>
<dbReference type="SUPFAM" id="SSF53335">
    <property type="entry name" value="S-adenosyl-L-methionine-dependent methyltransferases"/>
    <property type="match status" value="1"/>
</dbReference>
<gene>
    <name evidence="2" type="ORF">DSCA_46950</name>
</gene>